<reference evidence="1" key="1">
    <citation type="submission" date="2020-04" db="EMBL/GenBank/DDBJ databases">
        <title>Draft genome resource of the tomato pathogen Pseudocercospora fuligena.</title>
        <authorList>
            <person name="Zaccaron A."/>
        </authorList>
    </citation>
    <scope>NUCLEOTIDE SEQUENCE</scope>
    <source>
        <strain evidence="1">PF001</strain>
    </source>
</reference>
<proteinExistence type="predicted"/>
<name>A0A8H6RI53_9PEZI</name>
<dbReference type="InterPro" id="IPR038883">
    <property type="entry name" value="AN11006-like"/>
</dbReference>
<dbReference type="Proteomes" id="UP000660729">
    <property type="component" value="Unassembled WGS sequence"/>
</dbReference>
<organism evidence="1 2">
    <name type="scientific">Pseudocercospora fuligena</name>
    <dbReference type="NCBI Taxonomy" id="685502"/>
    <lineage>
        <taxon>Eukaryota</taxon>
        <taxon>Fungi</taxon>
        <taxon>Dikarya</taxon>
        <taxon>Ascomycota</taxon>
        <taxon>Pezizomycotina</taxon>
        <taxon>Dothideomycetes</taxon>
        <taxon>Dothideomycetidae</taxon>
        <taxon>Mycosphaerellales</taxon>
        <taxon>Mycosphaerellaceae</taxon>
        <taxon>Pseudocercospora</taxon>
    </lineage>
</organism>
<gene>
    <name evidence="1" type="ORF">HII31_08175</name>
</gene>
<dbReference type="OrthoDB" id="3648501at2759"/>
<dbReference type="EMBL" id="JABCIY010000169">
    <property type="protein sequence ID" value="KAF7190461.1"/>
    <property type="molecule type" value="Genomic_DNA"/>
</dbReference>
<keyword evidence="2" id="KW-1185">Reference proteome</keyword>
<evidence type="ECO:0000313" key="1">
    <source>
        <dbReference type="EMBL" id="KAF7190461.1"/>
    </source>
</evidence>
<sequence>MGRNKIDIWATPANLQTKCRLLSLTPELRNMIWEFALSVEPDSSLTVSFTKSRGPQTEHSVLRLLETCRFIYCEALGIFYTTNNLKIVATSFYNGDLLDNLRGLTRLPPRRLTGISQLTLILIYSDTEILTRILKLLPSLVNLKRLRLMLNINEHEGTIYGIKSDLDTMRKHMTREMPLLEKAAKMCTSIEHVGTWYTKNLDPDSEHGKLILTSLDLFIKAMPYWKAKKAAYKAAKAAASTQASIATAQDAEAQAT</sequence>
<dbReference type="PANTHER" id="PTHR42085:SF1">
    <property type="entry name" value="F-BOX DOMAIN-CONTAINING PROTEIN"/>
    <property type="match status" value="1"/>
</dbReference>
<accession>A0A8H6RI53</accession>
<protein>
    <recommendedName>
        <fullName evidence="3">F-box domain-containing protein</fullName>
    </recommendedName>
</protein>
<evidence type="ECO:0008006" key="3">
    <source>
        <dbReference type="Google" id="ProtNLM"/>
    </source>
</evidence>
<evidence type="ECO:0000313" key="2">
    <source>
        <dbReference type="Proteomes" id="UP000660729"/>
    </source>
</evidence>
<dbReference type="AlphaFoldDB" id="A0A8H6RI53"/>
<comment type="caution">
    <text evidence="1">The sequence shown here is derived from an EMBL/GenBank/DDBJ whole genome shotgun (WGS) entry which is preliminary data.</text>
</comment>
<dbReference type="PANTHER" id="PTHR42085">
    <property type="entry name" value="F-BOX DOMAIN-CONTAINING PROTEIN"/>
    <property type="match status" value="1"/>
</dbReference>